<organism evidence="1 2">
    <name type="scientific">Ajellomyces capsulatus</name>
    <name type="common">Darling's disease fungus</name>
    <name type="synonym">Histoplasma capsulatum</name>
    <dbReference type="NCBI Taxonomy" id="5037"/>
    <lineage>
        <taxon>Eukaryota</taxon>
        <taxon>Fungi</taxon>
        <taxon>Dikarya</taxon>
        <taxon>Ascomycota</taxon>
        <taxon>Pezizomycotina</taxon>
        <taxon>Eurotiomycetes</taxon>
        <taxon>Eurotiomycetidae</taxon>
        <taxon>Onygenales</taxon>
        <taxon>Ajellomycetaceae</taxon>
        <taxon>Histoplasma</taxon>
    </lineage>
</organism>
<name>A0A8A1MPX9_AJECA</name>
<accession>A0A8A1MPX9</accession>
<dbReference type="VEuPathDB" id="FungiDB:I7I51_02843"/>
<protein>
    <submittedName>
        <fullName evidence="1">Uncharacterized protein</fullName>
    </submittedName>
</protein>
<evidence type="ECO:0000313" key="2">
    <source>
        <dbReference type="Proteomes" id="UP000663671"/>
    </source>
</evidence>
<proteinExistence type="predicted"/>
<evidence type="ECO:0000313" key="1">
    <source>
        <dbReference type="EMBL" id="QSS66653.1"/>
    </source>
</evidence>
<dbReference type="EMBL" id="CP069116">
    <property type="protein sequence ID" value="QSS66653.1"/>
    <property type="molecule type" value="Genomic_DNA"/>
</dbReference>
<sequence length="230" mass="25550">MARHGMSHTYAFVCFCLKSCEPSIWHPSQNQTLRTDVQRINEHRRHYGALAATWPRNEQCTVQLTGYPSTANGSQQTRRLLAWLFPLTVSAGCAAWGLGDRTENPKTPKVVSLPHQESSIVLGGIPLVEAWRPAIWQQFKSAGRNAPELAPIHARPSQRPKAVCSIERPTNYGSPTTALGVGGRFVSSQHISPNQYLRPLILAFTQHVVIHTSQCQFSNIKPKRDPSLAL</sequence>
<gene>
    <name evidence="1" type="ORF">I7I51_02843</name>
</gene>
<reference evidence="1" key="1">
    <citation type="submission" date="2021-01" db="EMBL/GenBank/DDBJ databases">
        <title>Chromosome-level genome assembly of a human fungal pathogen reveals clustering of transcriptionally co-regulated genes.</title>
        <authorList>
            <person name="Voorhies M."/>
            <person name="Cohen S."/>
            <person name="Shea T.P."/>
            <person name="Petrus S."/>
            <person name="Munoz J.F."/>
            <person name="Poplawski S."/>
            <person name="Goldman W.E."/>
            <person name="Michael T."/>
            <person name="Cuomo C.A."/>
            <person name="Sil A."/>
            <person name="Beyhan S."/>
        </authorList>
    </citation>
    <scope>NUCLEOTIDE SEQUENCE</scope>
    <source>
        <strain evidence="1">WU24</strain>
    </source>
</reference>
<dbReference type="Proteomes" id="UP000663671">
    <property type="component" value="Chromosome 6"/>
</dbReference>
<dbReference type="AlphaFoldDB" id="A0A8A1MPX9"/>